<evidence type="ECO:0000256" key="1">
    <source>
        <dbReference type="SAM" id="Phobius"/>
    </source>
</evidence>
<proteinExistence type="predicted"/>
<dbReference type="InterPro" id="IPR013651">
    <property type="entry name" value="ATP-grasp_RimK-type"/>
</dbReference>
<dbReference type="Pfam" id="PF08443">
    <property type="entry name" value="RimK"/>
    <property type="match status" value="1"/>
</dbReference>
<keyword evidence="1" id="KW-0472">Membrane</keyword>
<dbReference type="OrthoDB" id="9775266at2"/>
<gene>
    <name evidence="3" type="ORF">SAMN05216290_1356</name>
</gene>
<organism evidence="3 4">
    <name type="scientific">Roseivirga pacifica</name>
    <dbReference type="NCBI Taxonomy" id="1267423"/>
    <lineage>
        <taxon>Bacteria</taxon>
        <taxon>Pseudomonadati</taxon>
        <taxon>Bacteroidota</taxon>
        <taxon>Cytophagia</taxon>
        <taxon>Cytophagales</taxon>
        <taxon>Roseivirgaceae</taxon>
        <taxon>Roseivirga</taxon>
    </lineage>
</organism>
<keyword evidence="4" id="KW-1185">Reference proteome</keyword>
<keyword evidence="1" id="KW-0812">Transmembrane</keyword>
<evidence type="ECO:0000313" key="4">
    <source>
        <dbReference type="Proteomes" id="UP000199437"/>
    </source>
</evidence>
<dbReference type="AlphaFoldDB" id="A0A1I0NP69"/>
<evidence type="ECO:0000259" key="2">
    <source>
        <dbReference type="Pfam" id="PF08443"/>
    </source>
</evidence>
<protein>
    <submittedName>
        <fullName evidence="3">RimK-like ATP-grasp domain-containing protein</fullName>
    </submittedName>
</protein>
<accession>A0A1I0NP69</accession>
<dbReference type="Gene3D" id="3.30.1490.20">
    <property type="entry name" value="ATP-grasp fold, A domain"/>
    <property type="match status" value="1"/>
</dbReference>
<feature type="transmembrane region" description="Helical" evidence="1">
    <location>
        <begin position="12"/>
        <end position="33"/>
    </location>
</feature>
<dbReference type="Proteomes" id="UP000199437">
    <property type="component" value="Unassembled WGS sequence"/>
</dbReference>
<dbReference type="EMBL" id="FOIR01000001">
    <property type="protein sequence ID" value="SEW03179.1"/>
    <property type="molecule type" value="Genomic_DNA"/>
</dbReference>
<dbReference type="SUPFAM" id="SSF56059">
    <property type="entry name" value="Glutathione synthetase ATP-binding domain-like"/>
    <property type="match status" value="1"/>
</dbReference>
<dbReference type="RefSeq" id="WP_121505236.1">
    <property type="nucleotide sequence ID" value="NZ_FOIR01000001.1"/>
</dbReference>
<dbReference type="InterPro" id="IPR013815">
    <property type="entry name" value="ATP_grasp_subdomain_1"/>
</dbReference>
<keyword evidence="1" id="KW-1133">Transmembrane helix</keyword>
<dbReference type="GO" id="GO:0005524">
    <property type="term" value="F:ATP binding"/>
    <property type="evidence" value="ECO:0007669"/>
    <property type="project" value="InterPro"/>
</dbReference>
<reference evidence="4" key="1">
    <citation type="submission" date="2016-10" db="EMBL/GenBank/DDBJ databases">
        <authorList>
            <person name="Varghese N."/>
            <person name="Submissions S."/>
        </authorList>
    </citation>
    <scope>NUCLEOTIDE SEQUENCE [LARGE SCALE GENOMIC DNA]</scope>
    <source>
        <strain evidence="4">CGMCC 1.12402</strain>
    </source>
</reference>
<sequence>MRNRLPLFLVKVFYYEYWPFWLFFLPLVPYWLYLAIKCRSLTFFTAANPGIKHGGVFGESKMDILDQLNPKFLPKTALIKRRENWTAVIQMMEKLNLNFPIILKPNIGERGADVAKINDQQGLVDYVRKADYDFIIQEFVGFPIELGVLYYRYPNTGQTGISSIVQKEFLQIEGDGRSTLKALVFKSERAKLQWDNIKLKFGERLQDVLPKGEKLELEPIGNHCKGTKFLSGMDLIDNNLVKVFDEVAAGSDDFYYGRFDLRVSSVEDLRKGENIRIMEFNGVTSEPGHIYDPKLNLLIAYRDVIRGLNIMAEISRQNMKRGVAVTPAMELLREIKTHFGRKRQPANTETKLKAKTVLAK</sequence>
<dbReference type="GeneID" id="99986085"/>
<evidence type="ECO:0000313" key="3">
    <source>
        <dbReference type="EMBL" id="SEW03179.1"/>
    </source>
</evidence>
<dbReference type="STRING" id="1267423.SAMN05216290_1356"/>
<name>A0A1I0NP69_9BACT</name>
<feature type="domain" description="ATP-grasp fold RimK-type" evidence="2">
    <location>
        <begin position="73"/>
        <end position="141"/>
    </location>
</feature>